<dbReference type="SUPFAM" id="SSF53448">
    <property type="entry name" value="Nucleotide-diphospho-sugar transferases"/>
    <property type="match status" value="1"/>
</dbReference>
<dbReference type="EMBL" id="ML996578">
    <property type="protein sequence ID" value="KAF2755111.1"/>
    <property type="molecule type" value="Genomic_DNA"/>
</dbReference>
<dbReference type="PANTHER" id="PTHR34144:SF5">
    <property type="entry name" value="ALPHA-1,3-MANNOSYLTRANSFERASE CMT1"/>
    <property type="match status" value="1"/>
</dbReference>
<dbReference type="OrthoDB" id="262547at2759"/>
<dbReference type="PANTHER" id="PTHR34144">
    <property type="entry name" value="CHROMOSOME 8, WHOLE GENOME SHOTGUN SEQUENCE"/>
    <property type="match status" value="1"/>
</dbReference>
<dbReference type="Pfam" id="PF11735">
    <property type="entry name" value="CAP59_mtransfer"/>
    <property type="match status" value="1"/>
</dbReference>
<dbReference type="InterPro" id="IPR029044">
    <property type="entry name" value="Nucleotide-diphossugar_trans"/>
</dbReference>
<name>A0A6A6W270_9PEZI</name>
<evidence type="ECO:0000313" key="3">
    <source>
        <dbReference type="Proteomes" id="UP000799437"/>
    </source>
</evidence>
<dbReference type="Proteomes" id="UP000799437">
    <property type="component" value="Unassembled WGS sequence"/>
</dbReference>
<accession>A0A6A6W270</accession>
<feature type="chain" id="PRO_5025499075" description="Alpha-1,3-mannosyltransferase CMT1" evidence="1">
    <location>
        <begin position="38"/>
        <end position="420"/>
    </location>
</feature>
<keyword evidence="1" id="KW-0732">Signal</keyword>
<evidence type="ECO:0000313" key="2">
    <source>
        <dbReference type="EMBL" id="KAF2755111.1"/>
    </source>
</evidence>
<organism evidence="2 3">
    <name type="scientific">Pseudovirgaria hyperparasitica</name>
    <dbReference type="NCBI Taxonomy" id="470096"/>
    <lineage>
        <taxon>Eukaryota</taxon>
        <taxon>Fungi</taxon>
        <taxon>Dikarya</taxon>
        <taxon>Ascomycota</taxon>
        <taxon>Pezizomycotina</taxon>
        <taxon>Dothideomycetes</taxon>
        <taxon>Dothideomycetes incertae sedis</taxon>
        <taxon>Acrospermales</taxon>
        <taxon>Acrospermaceae</taxon>
        <taxon>Pseudovirgaria</taxon>
    </lineage>
</organism>
<reference evidence="2" key="1">
    <citation type="journal article" date="2020" name="Stud. Mycol.">
        <title>101 Dothideomycetes genomes: a test case for predicting lifestyles and emergence of pathogens.</title>
        <authorList>
            <person name="Haridas S."/>
            <person name="Albert R."/>
            <person name="Binder M."/>
            <person name="Bloem J."/>
            <person name="Labutti K."/>
            <person name="Salamov A."/>
            <person name="Andreopoulos B."/>
            <person name="Baker S."/>
            <person name="Barry K."/>
            <person name="Bills G."/>
            <person name="Bluhm B."/>
            <person name="Cannon C."/>
            <person name="Castanera R."/>
            <person name="Culley D."/>
            <person name="Daum C."/>
            <person name="Ezra D."/>
            <person name="Gonzalez J."/>
            <person name="Henrissat B."/>
            <person name="Kuo A."/>
            <person name="Liang C."/>
            <person name="Lipzen A."/>
            <person name="Lutzoni F."/>
            <person name="Magnuson J."/>
            <person name="Mondo S."/>
            <person name="Nolan M."/>
            <person name="Ohm R."/>
            <person name="Pangilinan J."/>
            <person name="Park H.-J."/>
            <person name="Ramirez L."/>
            <person name="Alfaro M."/>
            <person name="Sun H."/>
            <person name="Tritt A."/>
            <person name="Yoshinaga Y."/>
            <person name="Zwiers L.-H."/>
            <person name="Turgeon B."/>
            <person name="Goodwin S."/>
            <person name="Spatafora J."/>
            <person name="Crous P."/>
            <person name="Grigoriev I."/>
        </authorList>
    </citation>
    <scope>NUCLEOTIDE SEQUENCE</scope>
    <source>
        <strain evidence="2">CBS 121739</strain>
    </source>
</reference>
<evidence type="ECO:0000256" key="1">
    <source>
        <dbReference type="SAM" id="SignalP"/>
    </source>
</evidence>
<dbReference type="GeneID" id="54485613"/>
<dbReference type="AlphaFoldDB" id="A0A6A6W270"/>
<sequence length="420" mass="47077">MSSSNSWRWRSPRRHRGRILLFLVACILISLYKLQDSAPSSIINIGTPAIGSGSQPLNQTALDIAPAYVSAIMEPRLSNLFSMLECPEPDKDRYTYLYTSSEHKFFFALNLRNSISILPRLLSSIIEAVEFLGPHKCVLSIVEGHSHDGTYEILHALRKSLSHLGLEYHLVRSSIDSHTGDRIAQLAALRNLALTPLLERPGTLDSTTVLFLNDIAFCAEDILELTHQLIYQHASMTCGMDWTFVGPTPTFYDVWIARDMRGETFFHIPLDGSWEYANELFPANARAREDLESGTPFQVFSCWNGGVAIRGDVLRRVRFRGPSPGECVQGEPTLFAKDLWAAGLGRIAVVPSVNVEYSDYWARKVKGSKGFVSRWLMVDEGERIVWDDQPPEKVRCCPGYENQVMLPWNDGLGENGALLG</sequence>
<protein>
    <recommendedName>
        <fullName evidence="4">Alpha-1,3-mannosyltransferase CMT1</fullName>
    </recommendedName>
</protein>
<feature type="signal peptide" evidence="1">
    <location>
        <begin position="1"/>
        <end position="37"/>
    </location>
</feature>
<proteinExistence type="predicted"/>
<dbReference type="RefSeq" id="XP_033597562.1">
    <property type="nucleotide sequence ID" value="XM_033744559.1"/>
</dbReference>
<evidence type="ECO:0008006" key="4">
    <source>
        <dbReference type="Google" id="ProtNLM"/>
    </source>
</evidence>
<keyword evidence="3" id="KW-1185">Reference proteome</keyword>
<gene>
    <name evidence="2" type="ORF">EJ05DRAFT_478918</name>
</gene>
<dbReference type="InterPro" id="IPR021047">
    <property type="entry name" value="Mannosyltransferase_CMT1"/>
</dbReference>